<dbReference type="GO" id="GO:0003677">
    <property type="term" value="F:DNA binding"/>
    <property type="evidence" value="ECO:0007669"/>
    <property type="project" value="UniProtKB-KW"/>
</dbReference>
<gene>
    <name evidence="5" type="ORF">CNX70_06995</name>
</gene>
<dbReference type="SUPFAM" id="SSF116734">
    <property type="entry name" value="DNA methylase specificity domain"/>
    <property type="match status" value="2"/>
</dbReference>
<keyword evidence="6" id="KW-1185">Reference proteome</keyword>
<dbReference type="Pfam" id="PF01420">
    <property type="entry name" value="Methylase_S"/>
    <property type="match status" value="1"/>
</dbReference>
<proteinExistence type="inferred from homology"/>
<evidence type="ECO:0000313" key="5">
    <source>
        <dbReference type="EMBL" id="ATD63682.1"/>
    </source>
</evidence>
<keyword evidence="3" id="KW-0238">DNA-binding</keyword>
<name>A0A290X3G0_9BURK</name>
<dbReference type="InterPro" id="IPR052021">
    <property type="entry name" value="Type-I_RS_S_subunit"/>
</dbReference>
<feature type="domain" description="Type I restriction modification DNA specificity" evidence="4">
    <location>
        <begin position="5"/>
        <end position="170"/>
    </location>
</feature>
<evidence type="ECO:0000313" key="6">
    <source>
        <dbReference type="Proteomes" id="UP000218437"/>
    </source>
</evidence>
<dbReference type="CDD" id="cd17254">
    <property type="entry name" value="RMtype1_S_FclI-TRD1-CR1_like"/>
    <property type="match status" value="1"/>
</dbReference>
<dbReference type="AlphaFoldDB" id="A0A290X3G0"/>
<dbReference type="REBASE" id="221918">
    <property type="entry name" value="S.Jsv27463ORF6990P"/>
</dbReference>
<sequence length="420" mass="45977">MPTGWIRTNLAALGEYVNGFAFNERYWSKAGLPIVRIAQITGTQDVVDRFAGRLPSSYRLESGDLIFSWSGTLAVVRWQGGAAWLNQHLFKVIPARAVERLYLFHILQKSVAEMDKRAHGSTMKHIKRGELSEFAVVIPEGLAEQAALARILDTLDTTIRQTEAIIEKLKLVKQGLLHDLLTRGIDANGELRPPQSQAPHLYKHSPLGWIPVEWSAGPLSDSLDGRPKNGYSPQAAGRWTGSQMLGLGCLTPDGFRARQLKDAPVDDVLLRSALLSNGDFLISRANTRDLVGLVGIYRDVGTPCYYPDLMMRLSPSTKTSAAFLEVVLGSPSVRRQIQASASGTSSSMVKISSLTVMNLSVAIPDAQEQNRILDTLAAATAHINGETQFIETQRKIKLGLSDDLLTGRVRVTELLETLGA</sequence>
<dbReference type="KEGG" id="jsv:CNX70_06995"/>
<dbReference type="EMBL" id="CP023422">
    <property type="protein sequence ID" value="ATD63682.1"/>
    <property type="molecule type" value="Genomic_DNA"/>
</dbReference>
<reference evidence="5 6" key="1">
    <citation type="submission" date="2017-09" db="EMBL/GenBank/DDBJ databases">
        <title>Complete genome sequence of Janthinobacterium svalbardensis PAMC 27463.</title>
        <authorList>
            <person name="Cho Y.-J."/>
            <person name="Cho A."/>
            <person name="Kim O.-S."/>
            <person name="Lee J.-I."/>
        </authorList>
    </citation>
    <scope>NUCLEOTIDE SEQUENCE [LARGE SCALE GENOMIC DNA]</scope>
    <source>
        <strain evidence="5 6">PAMC 27463</strain>
    </source>
</reference>
<evidence type="ECO:0000259" key="4">
    <source>
        <dbReference type="Pfam" id="PF01420"/>
    </source>
</evidence>
<dbReference type="PANTHER" id="PTHR30408:SF12">
    <property type="entry name" value="TYPE I RESTRICTION ENZYME MJAVIII SPECIFICITY SUBUNIT"/>
    <property type="match status" value="1"/>
</dbReference>
<accession>A0A290X3G0</accession>
<evidence type="ECO:0000256" key="3">
    <source>
        <dbReference type="ARBA" id="ARBA00023125"/>
    </source>
</evidence>
<evidence type="ECO:0000256" key="2">
    <source>
        <dbReference type="ARBA" id="ARBA00022747"/>
    </source>
</evidence>
<protein>
    <recommendedName>
        <fullName evidence="4">Type I restriction modification DNA specificity domain-containing protein</fullName>
    </recommendedName>
</protein>
<dbReference type="InterPro" id="IPR000055">
    <property type="entry name" value="Restrct_endonuc_typeI_TRD"/>
</dbReference>
<keyword evidence="2" id="KW-0680">Restriction system</keyword>
<dbReference type="PANTHER" id="PTHR30408">
    <property type="entry name" value="TYPE-1 RESTRICTION ENZYME ECOKI SPECIFICITY PROTEIN"/>
    <property type="match status" value="1"/>
</dbReference>
<dbReference type="Gene3D" id="3.90.220.20">
    <property type="entry name" value="DNA methylase specificity domains"/>
    <property type="match status" value="2"/>
</dbReference>
<dbReference type="GO" id="GO:0009307">
    <property type="term" value="P:DNA restriction-modification system"/>
    <property type="evidence" value="ECO:0007669"/>
    <property type="project" value="UniProtKB-KW"/>
</dbReference>
<dbReference type="InterPro" id="IPR044946">
    <property type="entry name" value="Restrct_endonuc_typeI_TRD_sf"/>
</dbReference>
<comment type="similarity">
    <text evidence="1">Belongs to the type-I restriction system S methylase family.</text>
</comment>
<organism evidence="5 6">
    <name type="scientific">Janthinobacterium svalbardensis</name>
    <dbReference type="NCBI Taxonomy" id="368607"/>
    <lineage>
        <taxon>Bacteria</taxon>
        <taxon>Pseudomonadati</taxon>
        <taxon>Pseudomonadota</taxon>
        <taxon>Betaproteobacteria</taxon>
        <taxon>Burkholderiales</taxon>
        <taxon>Oxalobacteraceae</taxon>
        <taxon>Janthinobacterium</taxon>
    </lineage>
</organism>
<dbReference type="Proteomes" id="UP000218437">
    <property type="component" value="Chromosome"/>
</dbReference>
<dbReference type="Gene3D" id="1.10.287.1120">
    <property type="entry name" value="Bipartite methylase S protein"/>
    <property type="match status" value="1"/>
</dbReference>
<evidence type="ECO:0000256" key="1">
    <source>
        <dbReference type="ARBA" id="ARBA00010923"/>
    </source>
</evidence>